<dbReference type="KEGG" id="thyd:TTHT_0375"/>
<dbReference type="Pfam" id="PF03956">
    <property type="entry name" value="Lys_export"/>
    <property type="match status" value="2"/>
</dbReference>
<dbReference type="GO" id="GO:0005886">
    <property type="term" value="C:plasma membrane"/>
    <property type="evidence" value="ECO:0007669"/>
    <property type="project" value="TreeGrafter"/>
</dbReference>
<feature type="transmembrane region" description="Helical" evidence="1">
    <location>
        <begin position="172"/>
        <end position="192"/>
    </location>
</feature>
<dbReference type="Proteomes" id="UP000595564">
    <property type="component" value="Chromosome"/>
</dbReference>
<keyword evidence="3" id="KW-1185">Reference proteome</keyword>
<gene>
    <name evidence="2" type="ORF">TTHT_0375</name>
</gene>
<sequence length="306" mass="33799">MWWIFLFFIFGIISGLFSQNEKLLTISEKAVNIVVYFLLFLLGVSTGTNKKLISDFPSIGFEALLIAVFSLTGCFVFSSLWERFVCNRNDIKNEVNGNNKENKISITGSLYVAFSFVLGIFSGFFLNSDLDFLKKNDLITPTLYILLFFVGFSIGSDRNVLKNIKKIGKKALLFPLITVVGTLIGSLGIVLFKTNFSYFDAMAVGSGFGYYSLSSVIIAGLKGDRLATVALVANIIREVFTILFAPIIYSLFGRFALISSGGATSMDTTLPVIIRYSGKEFAIISVYHGIVLSVLVPFLVTFFCKI</sequence>
<organism evidence="2 3">
    <name type="scientific">Thermotomaculum hydrothermale</name>
    <dbReference type="NCBI Taxonomy" id="981385"/>
    <lineage>
        <taxon>Bacteria</taxon>
        <taxon>Pseudomonadati</taxon>
        <taxon>Acidobacteriota</taxon>
        <taxon>Holophagae</taxon>
        <taxon>Thermotomaculales</taxon>
        <taxon>Thermotomaculaceae</taxon>
        <taxon>Thermotomaculum</taxon>
    </lineage>
</organism>
<feature type="transmembrane region" description="Helical" evidence="1">
    <location>
        <begin position="239"/>
        <end position="261"/>
    </location>
</feature>
<proteinExistence type="predicted"/>
<evidence type="ECO:0000313" key="3">
    <source>
        <dbReference type="Proteomes" id="UP000595564"/>
    </source>
</evidence>
<evidence type="ECO:0000256" key="1">
    <source>
        <dbReference type="SAM" id="Phobius"/>
    </source>
</evidence>
<reference evidence="2 3" key="1">
    <citation type="journal article" date="2012" name="Extremophiles">
        <title>Thermotomaculum hydrothermale gen. nov., sp. nov., a novel heterotrophic thermophile within the phylum Acidobacteria from a deep-sea hydrothermal vent chimney in the Southern Okinawa Trough.</title>
        <authorList>
            <person name="Izumi H."/>
            <person name="Nunoura T."/>
            <person name="Miyazaki M."/>
            <person name="Mino S."/>
            <person name="Toki T."/>
            <person name="Takai K."/>
            <person name="Sako Y."/>
            <person name="Sawabe T."/>
            <person name="Nakagawa S."/>
        </authorList>
    </citation>
    <scope>NUCLEOTIDE SEQUENCE [LARGE SCALE GENOMIC DNA]</scope>
    <source>
        <strain evidence="2 3">AC55</strain>
    </source>
</reference>
<dbReference type="GO" id="GO:0015661">
    <property type="term" value="F:L-lysine efflux transmembrane transporter activity"/>
    <property type="evidence" value="ECO:0007669"/>
    <property type="project" value="InterPro"/>
</dbReference>
<dbReference type="RefSeq" id="WP_201328321.1">
    <property type="nucleotide sequence ID" value="NZ_AP017470.1"/>
</dbReference>
<accession>A0A7R6PG62</accession>
<feature type="transmembrane region" description="Helical" evidence="1">
    <location>
        <begin position="281"/>
        <end position="304"/>
    </location>
</feature>
<dbReference type="PANTHER" id="PTHR35804">
    <property type="entry name" value="LYSINE EXPORTER LYSO"/>
    <property type="match status" value="1"/>
</dbReference>
<dbReference type="PANTHER" id="PTHR35804:SF1">
    <property type="entry name" value="LYSINE EXPORTER LYSO"/>
    <property type="match status" value="1"/>
</dbReference>
<evidence type="ECO:0008006" key="4">
    <source>
        <dbReference type="Google" id="ProtNLM"/>
    </source>
</evidence>
<keyword evidence="1" id="KW-0472">Membrane</keyword>
<keyword evidence="1" id="KW-0812">Transmembrane</keyword>
<dbReference type="EMBL" id="AP017470">
    <property type="protein sequence ID" value="BBB31989.1"/>
    <property type="molecule type" value="Genomic_DNA"/>
</dbReference>
<feature type="transmembrane region" description="Helical" evidence="1">
    <location>
        <begin position="198"/>
        <end position="219"/>
    </location>
</feature>
<feature type="transmembrane region" description="Helical" evidence="1">
    <location>
        <begin position="59"/>
        <end position="81"/>
    </location>
</feature>
<protein>
    <recommendedName>
        <fullName evidence="4">Lysine exporter LysO family protein</fullName>
    </recommendedName>
</protein>
<dbReference type="InterPro" id="IPR005642">
    <property type="entry name" value="LysO"/>
</dbReference>
<feature type="transmembrane region" description="Helical" evidence="1">
    <location>
        <begin position="138"/>
        <end position="160"/>
    </location>
</feature>
<dbReference type="AlphaFoldDB" id="A0A7R6PG62"/>
<evidence type="ECO:0000313" key="2">
    <source>
        <dbReference type="EMBL" id="BBB31989.1"/>
    </source>
</evidence>
<keyword evidence="1" id="KW-1133">Transmembrane helix</keyword>
<feature type="transmembrane region" description="Helical" evidence="1">
    <location>
        <begin position="102"/>
        <end position="126"/>
    </location>
</feature>
<name>A0A7R6PG62_9BACT</name>